<evidence type="ECO:0000313" key="3">
    <source>
        <dbReference type="EnsemblMetazoa" id="GMOY000460-PA"/>
    </source>
</evidence>
<keyword evidence="2" id="KW-0067">ATP-binding</keyword>
<evidence type="ECO:0000256" key="2">
    <source>
        <dbReference type="ARBA" id="ARBA00022840"/>
    </source>
</evidence>
<dbReference type="InterPro" id="IPR036961">
    <property type="entry name" value="Kinesin_motor_dom_sf"/>
</dbReference>
<dbReference type="STRING" id="37546.A0A1B0FAC7"/>
<evidence type="ECO:0000256" key="1">
    <source>
        <dbReference type="ARBA" id="ARBA00022741"/>
    </source>
</evidence>
<dbReference type="Proteomes" id="UP000092444">
    <property type="component" value="Unassembled WGS sequence"/>
</dbReference>
<protein>
    <submittedName>
        <fullName evidence="3">Uncharacterized protein</fullName>
    </submittedName>
</protein>
<proteinExistence type="predicted"/>
<accession>A0A1B0FAC7</accession>
<dbReference type="AlphaFoldDB" id="A0A1B0FAC7"/>
<name>A0A1B0FAC7_GLOMM</name>
<keyword evidence="1" id="KW-0547">Nucleotide-binding</keyword>
<organism evidence="3 4">
    <name type="scientific">Glossina morsitans morsitans</name>
    <name type="common">Savannah tsetse fly</name>
    <dbReference type="NCBI Taxonomy" id="37546"/>
    <lineage>
        <taxon>Eukaryota</taxon>
        <taxon>Metazoa</taxon>
        <taxon>Ecdysozoa</taxon>
        <taxon>Arthropoda</taxon>
        <taxon>Hexapoda</taxon>
        <taxon>Insecta</taxon>
        <taxon>Pterygota</taxon>
        <taxon>Neoptera</taxon>
        <taxon>Endopterygota</taxon>
        <taxon>Diptera</taxon>
        <taxon>Brachycera</taxon>
        <taxon>Muscomorpha</taxon>
        <taxon>Hippoboscoidea</taxon>
        <taxon>Glossinidae</taxon>
        <taxon>Glossina</taxon>
    </lineage>
</organism>
<reference evidence="3" key="1">
    <citation type="submission" date="2020-05" db="UniProtKB">
        <authorList>
            <consortium name="EnsemblMetazoa"/>
        </authorList>
    </citation>
    <scope>IDENTIFICATION</scope>
    <source>
        <strain evidence="3">Yale</strain>
    </source>
</reference>
<keyword evidence="4" id="KW-1185">Reference proteome</keyword>
<dbReference type="GO" id="GO:0005524">
    <property type="term" value="F:ATP binding"/>
    <property type="evidence" value="ECO:0007669"/>
    <property type="project" value="UniProtKB-KW"/>
</dbReference>
<dbReference type="EMBL" id="CCAG010016087">
    <property type="status" value="NOT_ANNOTATED_CDS"/>
    <property type="molecule type" value="Genomic_DNA"/>
</dbReference>
<evidence type="ECO:0000313" key="4">
    <source>
        <dbReference type="Proteomes" id="UP000092444"/>
    </source>
</evidence>
<dbReference type="VEuPathDB" id="VectorBase:GMOY000460"/>
<dbReference type="EnsemblMetazoa" id="GMOY000460-RA">
    <property type="protein sequence ID" value="GMOY000460-PA"/>
    <property type="gene ID" value="GMOY000460"/>
</dbReference>
<dbReference type="Gene3D" id="3.40.850.10">
    <property type="entry name" value="Kinesin motor domain"/>
    <property type="match status" value="1"/>
</dbReference>
<sequence>MNPILAITRLPELIIVDQPVKLMKIPQESLGSRTKTSIAAAITPSHRYIGKTLSKSKYAYGMKDTQNKPEVKRELTTERVIYHNNTV</sequence>